<evidence type="ECO:0000256" key="5">
    <source>
        <dbReference type="ARBA" id="ARBA00022692"/>
    </source>
</evidence>
<name>A0ABS2LAJ7_9MICO</name>
<evidence type="ECO:0000256" key="12">
    <source>
        <dbReference type="ARBA" id="ARBA00034430"/>
    </source>
</evidence>
<keyword evidence="5 13" id="KW-0812">Transmembrane</keyword>
<evidence type="ECO:0000256" key="3">
    <source>
        <dbReference type="ARBA" id="ARBA00022448"/>
    </source>
</evidence>
<evidence type="ECO:0000313" key="14">
    <source>
        <dbReference type="EMBL" id="MBM7473506.1"/>
    </source>
</evidence>
<evidence type="ECO:0000256" key="2">
    <source>
        <dbReference type="ARBA" id="ARBA00006920"/>
    </source>
</evidence>
<feature type="transmembrane region" description="Helical" evidence="13">
    <location>
        <begin position="12"/>
        <end position="30"/>
    </location>
</feature>
<comment type="catalytic activity">
    <reaction evidence="12">
        <text>K(+)(in) = K(+)(out)</text>
        <dbReference type="Rhea" id="RHEA:29463"/>
        <dbReference type="ChEBI" id="CHEBI:29103"/>
    </reaction>
</comment>
<keyword evidence="9" id="KW-0406">Ion transport</keyword>
<dbReference type="Proteomes" id="UP000776164">
    <property type="component" value="Unassembled WGS sequence"/>
</dbReference>
<keyword evidence="10 13" id="KW-0472">Membrane</keyword>
<keyword evidence="7" id="KW-0630">Potassium</keyword>
<sequence length="217" mass="23537">MVIRRGYDRLVNLSDAVIAIAVTLLILPLADSAGNLGSATPAEFLQENSEQLFLFVLSFAVIARFWLIHHQLYRSIDGYTIPLVWLNFLWLLTIVFLPFPTELLGQRNAATNPLTSGLYIGTMLVTSLSGLAQQVLIYRTPELQLESVRGTLSLVGAIVPSIAMVIAFVLAITVPGVGVWGLLLLVPTGVVENWITRRRAKSAGPDGTGPDVDPSTN</sequence>
<accession>A0ABS2LAJ7</accession>
<feature type="transmembrane region" description="Helical" evidence="13">
    <location>
        <begin position="177"/>
        <end position="195"/>
    </location>
</feature>
<comment type="subcellular location">
    <subcellularLocation>
        <location evidence="1">Membrane</location>
        <topology evidence="1">Multi-pass membrane protein</topology>
    </subcellularLocation>
</comment>
<keyword evidence="8 13" id="KW-1133">Transmembrane helix</keyword>
<protein>
    <submittedName>
        <fullName evidence="14">Membrane protein</fullName>
    </submittedName>
</protein>
<keyword evidence="3" id="KW-0813">Transport</keyword>
<dbReference type="EMBL" id="JAFBBU010000001">
    <property type="protein sequence ID" value="MBM7473506.1"/>
    <property type="molecule type" value="Genomic_DNA"/>
</dbReference>
<keyword evidence="15" id="KW-1185">Reference proteome</keyword>
<evidence type="ECO:0000256" key="9">
    <source>
        <dbReference type="ARBA" id="ARBA00023065"/>
    </source>
</evidence>
<evidence type="ECO:0000256" key="4">
    <source>
        <dbReference type="ARBA" id="ARBA00022538"/>
    </source>
</evidence>
<evidence type="ECO:0000256" key="1">
    <source>
        <dbReference type="ARBA" id="ARBA00004141"/>
    </source>
</evidence>
<evidence type="ECO:0000256" key="7">
    <source>
        <dbReference type="ARBA" id="ARBA00022958"/>
    </source>
</evidence>
<gene>
    <name evidence="14" type="ORF">JOE66_003140</name>
</gene>
<proteinExistence type="inferred from homology"/>
<evidence type="ECO:0000256" key="11">
    <source>
        <dbReference type="ARBA" id="ARBA00023303"/>
    </source>
</evidence>
<dbReference type="PANTHER" id="PTHR31462:SF5">
    <property type="entry name" value="ENDOSOMAL_LYSOSOMAL PROTON CHANNEL TMEM175"/>
    <property type="match status" value="1"/>
</dbReference>
<comment type="caution">
    <text evidence="14">The sequence shown here is derived from an EMBL/GenBank/DDBJ whole genome shotgun (WGS) entry which is preliminary data.</text>
</comment>
<dbReference type="RefSeq" id="WP_205111035.1">
    <property type="nucleotide sequence ID" value="NZ_BAAAHT010000001.1"/>
</dbReference>
<feature type="transmembrane region" description="Helical" evidence="13">
    <location>
        <begin position="150"/>
        <end position="171"/>
    </location>
</feature>
<dbReference type="Pfam" id="PF06736">
    <property type="entry name" value="TMEM175"/>
    <property type="match status" value="1"/>
</dbReference>
<feature type="transmembrane region" description="Helical" evidence="13">
    <location>
        <begin position="50"/>
        <end position="67"/>
    </location>
</feature>
<evidence type="ECO:0000256" key="6">
    <source>
        <dbReference type="ARBA" id="ARBA00022826"/>
    </source>
</evidence>
<dbReference type="PANTHER" id="PTHR31462">
    <property type="entry name" value="ENDOSOMAL/LYSOSOMAL POTASSIUM CHANNEL TMEM175"/>
    <property type="match status" value="1"/>
</dbReference>
<comment type="similarity">
    <text evidence="2">Belongs to the TMEM175 family.</text>
</comment>
<feature type="transmembrane region" description="Helical" evidence="13">
    <location>
        <begin position="79"/>
        <end position="99"/>
    </location>
</feature>
<keyword evidence="11" id="KW-0407">Ion channel</keyword>
<evidence type="ECO:0000256" key="8">
    <source>
        <dbReference type="ARBA" id="ARBA00022989"/>
    </source>
</evidence>
<organism evidence="14 15">
    <name type="scientific">Subtercola frigoramans</name>
    <dbReference type="NCBI Taxonomy" id="120298"/>
    <lineage>
        <taxon>Bacteria</taxon>
        <taxon>Bacillati</taxon>
        <taxon>Actinomycetota</taxon>
        <taxon>Actinomycetes</taxon>
        <taxon>Micrococcales</taxon>
        <taxon>Microbacteriaceae</taxon>
        <taxon>Subtercola</taxon>
    </lineage>
</organism>
<evidence type="ECO:0000313" key="15">
    <source>
        <dbReference type="Proteomes" id="UP000776164"/>
    </source>
</evidence>
<dbReference type="InterPro" id="IPR010617">
    <property type="entry name" value="TMEM175-like"/>
</dbReference>
<keyword evidence="4" id="KW-0633">Potassium transport</keyword>
<reference evidence="14 15" key="1">
    <citation type="submission" date="2021-01" db="EMBL/GenBank/DDBJ databases">
        <title>Sequencing the genomes of 1000 actinobacteria strains.</title>
        <authorList>
            <person name="Klenk H.-P."/>
        </authorList>
    </citation>
    <scope>NUCLEOTIDE SEQUENCE [LARGE SCALE GENOMIC DNA]</scope>
    <source>
        <strain evidence="14 15">DSM 13057</strain>
    </source>
</reference>
<feature type="transmembrane region" description="Helical" evidence="13">
    <location>
        <begin position="119"/>
        <end position="138"/>
    </location>
</feature>
<evidence type="ECO:0000256" key="10">
    <source>
        <dbReference type="ARBA" id="ARBA00023136"/>
    </source>
</evidence>
<evidence type="ECO:0000256" key="13">
    <source>
        <dbReference type="SAM" id="Phobius"/>
    </source>
</evidence>
<keyword evidence="6" id="KW-0631">Potassium channel</keyword>